<protein>
    <submittedName>
        <fullName evidence="1">Uncharacterized protein</fullName>
    </submittedName>
</protein>
<organism evidence="1 2">
    <name type="scientific">Streblomastix strix</name>
    <dbReference type="NCBI Taxonomy" id="222440"/>
    <lineage>
        <taxon>Eukaryota</taxon>
        <taxon>Metamonada</taxon>
        <taxon>Preaxostyla</taxon>
        <taxon>Oxymonadida</taxon>
        <taxon>Streblomastigidae</taxon>
        <taxon>Streblomastix</taxon>
    </lineage>
</organism>
<feature type="non-terminal residue" evidence="1">
    <location>
        <position position="314"/>
    </location>
</feature>
<name>A0A5J4T9N4_9EUKA</name>
<dbReference type="EMBL" id="SNRW01036847">
    <property type="protein sequence ID" value="KAA6354135.1"/>
    <property type="molecule type" value="Genomic_DNA"/>
</dbReference>
<sequence length="314" mass="35087">VGDPRNECSESKSCNDTSANMSNIPISLCPCNGDNDPRRGITCEVTRSEKAEVYNLETCRSTKICIDNNMPIGCTPLCAVDSNQIVELESCFCNQESQPINCRCPVDSSQLIGIPTNRCQCIEEQDPRGQCYTCSSTFHPDSCICPSEPANLEGISSIQCRCLQSDDQRKECQPPEIGEDPSIDFGEIKPAEQKEIKNIEESRNDENSIENIISETIKGENSIGVKLPQNEVYEEENTIEVRQNQKLVLEAKIESEDQQIPVIRPSEQFKEDSNPLISVSNNGDMEIRSFIIEHFTQETQSPLLKTENDGVLRL</sequence>
<comment type="caution">
    <text evidence="1">The sequence shown here is derived from an EMBL/GenBank/DDBJ whole genome shotgun (WGS) entry which is preliminary data.</text>
</comment>
<proteinExistence type="predicted"/>
<accession>A0A5J4T9N4</accession>
<evidence type="ECO:0000313" key="1">
    <source>
        <dbReference type="EMBL" id="KAA6354135.1"/>
    </source>
</evidence>
<dbReference type="Proteomes" id="UP000324800">
    <property type="component" value="Unassembled WGS sequence"/>
</dbReference>
<gene>
    <name evidence="1" type="ORF">EZS28_050338</name>
</gene>
<feature type="non-terminal residue" evidence="1">
    <location>
        <position position="1"/>
    </location>
</feature>
<dbReference type="AlphaFoldDB" id="A0A5J4T9N4"/>
<evidence type="ECO:0000313" key="2">
    <source>
        <dbReference type="Proteomes" id="UP000324800"/>
    </source>
</evidence>
<reference evidence="1 2" key="1">
    <citation type="submission" date="2019-03" db="EMBL/GenBank/DDBJ databases">
        <title>Single cell metagenomics reveals metabolic interactions within the superorganism composed of flagellate Streblomastix strix and complex community of Bacteroidetes bacteria on its surface.</title>
        <authorList>
            <person name="Treitli S.C."/>
            <person name="Kolisko M."/>
            <person name="Husnik F."/>
            <person name="Keeling P."/>
            <person name="Hampl V."/>
        </authorList>
    </citation>
    <scope>NUCLEOTIDE SEQUENCE [LARGE SCALE GENOMIC DNA]</scope>
    <source>
        <strain evidence="1">ST1C</strain>
    </source>
</reference>